<evidence type="ECO:0000256" key="1">
    <source>
        <dbReference type="ARBA" id="ARBA00004123"/>
    </source>
</evidence>
<dbReference type="HOGENOM" id="CLU_085450_0_0_1"/>
<evidence type="ECO:0000256" key="6">
    <source>
        <dbReference type="ARBA" id="ARBA00022490"/>
    </source>
</evidence>
<keyword evidence="21" id="KW-1185">Reference proteome</keyword>
<keyword evidence="5" id="KW-0158">Chromosome</keyword>
<dbReference type="EMBL" id="AOGT01002303">
    <property type="protein sequence ID" value="EMG45857.1"/>
    <property type="molecule type" value="Genomic_DNA"/>
</dbReference>
<evidence type="ECO:0000256" key="3">
    <source>
        <dbReference type="ARBA" id="ARBA00004629"/>
    </source>
</evidence>
<evidence type="ECO:0000256" key="8">
    <source>
        <dbReference type="ARBA" id="ARBA00022701"/>
    </source>
</evidence>
<dbReference type="InterPro" id="IPR023353">
    <property type="entry name" value="LemA-like_dom_sf"/>
</dbReference>
<protein>
    <recommendedName>
        <fullName evidence="17">DASH complex subunit SPC34</fullName>
    </recommendedName>
    <alternativeName>
        <fullName evidence="18">Outer kinetochore protein SPC34</fullName>
    </alternativeName>
</protein>
<evidence type="ECO:0000256" key="16">
    <source>
        <dbReference type="ARBA" id="ARBA00023328"/>
    </source>
</evidence>
<dbReference type="AlphaFoldDB" id="M3HF34"/>
<evidence type="ECO:0000313" key="21">
    <source>
        <dbReference type="Proteomes" id="UP000011777"/>
    </source>
</evidence>
<comment type="similarity">
    <text evidence="4">Belongs to the DASH complex SPC34 family.</text>
</comment>
<evidence type="ECO:0000256" key="15">
    <source>
        <dbReference type="ARBA" id="ARBA00023306"/>
    </source>
</evidence>
<proteinExistence type="inferred from homology"/>
<evidence type="ECO:0000256" key="12">
    <source>
        <dbReference type="ARBA" id="ARBA00023054"/>
    </source>
</evidence>
<evidence type="ECO:0000256" key="18">
    <source>
        <dbReference type="ARBA" id="ARBA00044346"/>
    </source>
</evidence>
<dbReference type="GO" id="GO:0005876">
    <property type="term" value="C:spindle microtubule"/>
    <property type="evidence" value="ECO:0007669"/>
    <property type="project" value="InterPro"/>
</dbReference>
<evidence type="ECO:0000256" key="13">
    <source>
        <dbReference type="ARBA" id="ARBA00023212"/>
    </source>
</evidence>
<evidence type="ECO:0000256" key="14">
    <source>
        <dbReference type="ARBA" id="ARBA00023242"/>
    </source>
</evidence>
<dbReference type="GO" id="GO:0008608">
    <property type="term" value="P:attachment of spindle microtubules to kinetochore"/>
    <property type="evidence" value="ECO:0007669"/>
    <property type="project" value="InterPro"/>
</dbReference>
<keyword evidence="10" id="KW-0159">Chromosome partition</keyword>
<reference evidence="20 21" key="1">
    <citation type="submission" date="2013-02" db="EMBL/GenBank/DDBJ databases">
        <title>Genome sequence of Candida maltosa Xu316, a potential industrial strain for xylitol and ethanol production.</title>
        <authorList>
            <person name="Yu J."/>
            <person name="Wang Q."/>
            <person name="Geng X."/>
            <person name="Bao W."/>
            <person name="He P."/>
            <person name="Cai J."/>
        </authorList>
    </citation>
    <scope>NUCLEOTIDE SEQUENCE [LARGE SCALE GENOMIC DNA]</scope>
    <source>
        <strain evidence="21">Xu316</strain>
    </source>
</reference>
<sequence length="234" mass="26921">MGITTDALAKINNSCKSIESKQFNDAQMFTNSIVNAPSITTIIKDTTSDEQSLYKIVKPKRTEGPSKKCNDMIASSLMDTKVERIDGKVLYSLQPIVSDKLDDDNEDEDYDVDLRNPVVKFPDLIRDNHRALRSIINLENKNDFREMYYQVSSVLNKFPDLIENYPEFSSQLNEYEDKYRELQHEINGLESEIKQRKGYINSSSSGSDMTIDDYIELEKAKIAELENQINTKHK</sequence>
<evidence type="ECO:0000256" key="4">
    <source>
        <dbReference type="ARBA" id="ARBA00008491"/>
    </source>
</evidence>
<dbReference type="OMA" id="QTERWIF"/>
<evidence type="ECO:0000256" key="11">
    <source>
        <dbReference type="ARBA" id="ARBA00022838"/>
    </source>
</evidence>
<dbReference type="OrthoDB" id="10016597at2759"/>
<dbReference type="GO" id="GO:0051301">
    <property type="term" value="P:cell division"/>
    <property type="evidence" value="ECO:0007669"/>
    <property type="project" value="UniProtKB-KW"/>
</dbReference>
<comment type="subcellular location">
    <subcellularLocation>
        <location evidence="3">Chromosome</location>
        <location evidence="3">Centromere</location>
        <location evidence="3">Kinetochore</location>
    </subcellularLocation>
    <subcellularLocation>
        <location evidence="2">Cytoplasm</location>
        <location evidence="2">Cytoskeleton</location>
        <location evidence="2">Spindle</location>
    </subcellularLocation>
    <subcellularLocation>
        <location evidence="1">Nucleus</location>
    </subcellularLocation>
</comment>
<keyword evidence="15" id="KW-0131">Cell cycle</keyword>
<keyword evidence="8" id="KW-0493">Microtubule</keyword>
<dbReference type="GO" id="GO:0042729">
    <property type="term" value="C:DASH complex"/>
    <property type="evidence" value="ECO:0007669"/>
    <property type="project" value="InterPro"/>
</dbReference>
<evidence type="ECO:0000256" key="19">
    <source>
        <dbReference type="SAM" id="Coils"/>
    </source>
</evidence>
<feature type="coiled-coil region" evidence="19">
    <location>
        <begin position="165"/>
        <end position="192"/>
    </location>
</feature>
<dbReference type="Pfam" id="PF08657">
    <property type="entry name" value="DASH_Spc34"/>
    <property type="match status" value="2"/>
</dbReference>
<evidence type="ECO:0000256" key="2">
    <source>
        <dbReference type="ARBA" id="ARBA00004186"/>
    </source>
</evidence>
<organism evidence="20 21">
    <name type="scientific">Candida maltosa (strain Xu316)</name>
    <name type="common">Yeast</name>
    <dbReference type="NCBI Taxonomy" id="1245528"/>
    <lineage>
        <taxon>Eukaryota</taxon>
        <taxon>Fungi</taxon>
        <taxon>Dikarya</taxon>
        <taxon>Ascomycota</taxon>
        <taxon>Saccharomycotina</taxon>
        <taxon>Pichiomycetes</taxon>
        <taxon>Debaryomycetaceae</taxon>
        <taxon>Candida/Lodderomyces clade</taxon>
        <taxon>Candida</taxon>
    </lineage>
</organism>
<keyword evidence="11" id="KW-0995">Kinetochore</keyword>
<accession>M3HF34</accession>
<keyword evidence="12 19" id="KW-0175">Coiled coil</keyword>
<keyword evidence="6" id="KW-0963">Cytoplasm</keyword>
<dbReference type="STRING" id="1245528.M3HF34"/>
<evidence type="ECO:0000313" key="20">
    <source>
        <dbReference type="EMBL" id="EMG45857.1"/>
    </source>
</evidence>
<keyword evidence="13" id="KW-0206">Cytoskeleton</keyword>
<evidence type="ECO:0000256" key="10">
    <source>
        <dbReference type="ARBA" id="ARBA00022829"/>
    </source>
</evidence>
<keyword evidence="9" id="KW-0498">Mitosis</keyword>
<keyword evidence="14" id="KW-0539">Nucleus</keyword>
<evidence type="ECO:0000256" key="9">
    <source>
        <dbReference type="ARBA" id="ARBA00022776"/>
    </source>
</evidence>
<evidence type="ECO:0000256" key="17">
    <source>
        <dbReference type="ARBA" id="ARBA00044112"/>
    </source>
</evidence>
<evidence type="ECO:0000256" key="5">
    <source>
        <dbReference type="ARBA" id="ARBA00022454"/>
    </source>
</evidence>
<dbReference type="SUPFAM" id="SSF140478">
    <property type="entry name" value="LemA-like"/>
    <property type="match status" value="1"/>
</dbReference>
<keyword evidence="16" id="KW-0137">Centromere</keyword>
<name>M3HF34_CANMX</name>
<dbReference type="Proteomes" id="UP000011777">
    <property type="component" value="Unassembled WGS sequence"/>
</dbReference>
<keyword evidence="7" id="KW-0132">Cell division</keyword>
<dbReference type="InterPro" id="IPR013966">
    <property type="entry name" value="Spc34"/>
</dbReference>
<dbReference type="eggNOG" id="ENOG502R89W">
    <property type="taxonomic scope" value="Eukaryota"/>
</dbReference>
<comment type="caution">
    <text evidence="20">The sequence shown here is derived from an EMBL/GenBank/DDBJ whole genome shotgun (WGS) entry which is preliminary data.</text>
</comment>
<gene>
    <name evidence="20" type="ORF">G210_3937</name>
</gene>
<evidence type="ECO:0000256" key="7">
    <source>
        <dbReference type="ARBA" id="ARBA00022618"/>
    </source>
</evidence>